<evidence type="ECO:0000256" key="1">
    <source>
        <dbReference type="ARBA" id="ARBA00022679"/>
    </source>
</evidence>
<protein>
    <submittedName>
        <fullName evidence="5">Glucokinase</fullName>
        <ecNumber evidence="5">2.7.1.2</ecNumber>
    </submittedName>
</protein>
<dbReference type="InterPro" id="IPR003836">
    <property type="entry name" value="Glucokinase"/>
</dbReference>
<feature type="region of interest" description="Disordered" evidence="4">
    <location>
        <begin position="1"/>
        <end position="22"/>
    </location>
</feature>
<dbReference type="NCBIfam" id="TIGR00749">
    <property type="entry name" value="glk"/>
    <property type="match status" value="1"/>
</dbReference>
<accession>A0A538TJP7</accession>
<dbReference type="Proteomes" id="UP000317691">
    <property type="component" value="Unassembled WGS sequence"/>
</dbReference>
<evidence type="ECO:0000256" key="4">
    <source>
        <dbReference type="SAM" id="MobiDB-lite"/>
    </source>
</evidence>
<proteinExistence type="inferred from homology"/>
<dbReference type="GO" id="GO:0005536">
    <property type="term" value="F:D-glucose binding"/>
    <property type="evidence" value="ECO:0007669"/>
    <property type="project" value="InterPro"/>
</dbReference>
<dbReference type="Gene3D" id="3.30.420.40">
    <property type="match status" value="1"/>
</dbReference>
<organism evidence="5 6">
    <name type="scientific">Eiseniibacteriota bacterium</name>
    <dbReference type="NCBI Taxonomy" id="2212470"/>
    <lineage>
        <taxon>Bacteria</taxon>
        <taxon>Candidatus Eiseniibacteriota</taxon>
    </lineage>
</organism>
<evidence type="ECO:0000256" key="2">
    <source>
        <dbReference type="ARBA" id="ARBA00022777"/>
    </source>
</evidence>
<dbReference type="EC" id="2.7.1.2" evidence="5"/>
<keyword evidence="2 5" id="KW-0418">Kinase</keyword>
<dbReference type="PANTHER" id="PTHR47363:SF1">
    <property type="entry name" value="GLUCOKINASE"/>
    <property type="match status" value="1"/>
</dbReference>
<name>A0A538TJP7_UNCEI</name>
<dbReference type="GO" id="GO:0006096">
    <property type="term" value="P:glycolytic process"/>
    <property type="evidence" value="ECO:0007669"/>
    <property type="project" value="InterPro"/>
</dbReference>
<dbReference type="CDD" id="cd24008">
    <property type="entry name" value="ASKHA_NBD_GLK"/>
    <property type="match status" value="1"/>
</dbReference>
<dbReference type="Gene3D" id="3.40.367.20">
    <property type="match status" value="1"/>
</dbReference>
<dbReference type="AlphaFoldDB" id="A0A538TJP7"/>
<evidence type="ECO:0000256" key="3">
    <source>
        <dbReference type="RuleBase" id="RU004046"/>
    </source>
</evidence>
<comment type="caution">
    <text evidence="5">The sequence shown here is derived from an EMBL/GenBank/DDBJ whole genome shotgun (WGS) entry which is preliminary data.</text>
</comment>
<gene>
    <name evidence="5" type="primary">glk</name>
    <name evidence="5" type="ORF">E6K79_09325</name>
</gene>
<dbReference type="InterPro" id="IPR043129">
    <property type="entry name" value="ATPase_NBD"/>
</dbReference>
<keyword evidence="1 5" id="KW-0808">Transferase</keyword>
<dbReference type="SUPFAM" id="SSF53067">
    <property type="entry name" value="Actin-like ATPase domain"/>
    <property type="match status" value="1"/>
</dbReference>
<comment type="similarity">
    <text evidence="3">Belongs to the bacterial glucokinase family.</text>
</comment>
<reference evidence="5 6" key="1">
    <citation type="journal article" date="2019" name="Nat. Microbiol.">
        <title>Mediterranean grassland soil C-N compound turnover is dependent on rainfall and depth, and is mediated by genomically divergent microorganisms.</title>
        <authorList>
            <person name="Diamond S."/>
            <person name="Andeer P.F."/>
            <person name="Li Z."/>
            <person name="Crits-Christoph A."/>
            <person name="Burstein D."/>
            <person name="Anantharaman K."/>
            <person name="Lane K.R."/>
            <person name="Thomas B.C."/>
            <person name="Pan C."/>
            <person name="Northen T.R."/>
            <person name="Banfield J.F."/>
        </authorList>
    </citation>
    <scope>NUCLEOTIDE SEQUENCE [LARGE SCALE GENOMIC DNA]</scope>
    <source>
        <strain evidence="5">WS_9</strain>
    </source>
</reference>
<dbReference type="GO" id="GO:0005524">
    <property type="term" value="F:ATP binding"/>
    <property type="evidence" value="ECO:0007669"/>
    <property type="project" value="InterPro"/>
</dbReference>
<evidence type="ECO:0000313" key="6">
    <source>
        <dbReference type="Proteomes" id="UP000317691"/>
    </source>
</evidence>
<evidence type="ECO:0000313" key="5">
    <source>
        <dbReference type="EMBL" id="TMQ63830.1"/>
    </source>
</evidence>
<dbReference type="GO" id="GO:0004340">
    <property type="term" value="F:glucokinase activity"/>
    <property type="evidence" value="ECO:0007669"/>
    <property type="project" value="UniProtKB-EC"/>
</dbReference>
<sequence length="361" mass="37995">MAASPKTRARSRPLPDPGSTTRRVILAGDIGGTKINLALFKRVGPGRVGPPIDPESHKSTEFGSFEELIESYRGRHAGAVDAISFGVAGVVIQGRAKGTHIPWEIDGEAASRRLGGAPVHLVNDLVAAGYAVPALAAPDLVTIHEGAPAPEANAGLISAGTGLGESILARVAGDLIPIDSEGGHADFAPRTDDEVELFRFMRARYGRVSYERVLSGQGLVDTARWAHERDDRGGPAAWKAHAAETPAEDLPATVSEQAIAGVCRWCAEALDLFVSAYGAEAGNLALRGMTRAGIYLGGGIAPKILPALKGERFLRAFRDKDLHAELLGRIPVYVIRNQQASVLGAARYATLEACGPSRPSL</sequence>
<dbReference type="Pfam" id="PF02685">
    <property type="entry name" value="Glucokinase"/>
    <property type="match status" value="1"/>
</dbReference>
<dbReference type="PANTHER" id="PTHR47363">
    <property type="entry name" value="GLUCOKINASE"/>
    <property type="match status" value="1"/>
</dbReference>
<dbReference type="EMBL" id="VBOZ01000029">
    <property type="protein sequence ID" value="TMQ63830.1"/>
    <property type="molecule type" value="Genomic_DNA"/>
</dbReference>